<comment type="function">
    <text evidence="6">Catalyzes the condensation of the acetyl group of acetyl-CoA with 3-methyl-2-oxobutanoate (2-ketoisovalerate) to form 3-carboxy-3-hydroxy-4-methylpentanoate (2-isopropylmalate).</text>
</comment>
<keyword evidence="10" id="KW-1185">Reference proteome</keyword>
<sequence length="523" mass="56874">MNAVATHETSRRVLIMDTTLRDGEQTQGVSFSPDEKLNIAKVLLEQVRVDRIEVASARVSSGEARAVAQIINWAAERGLAERVEVLGFVDGGASVDWIHSAGGQVINLLAKGSEKHCHGQLGKTLDAHVADVRATIQHAQARGLRVNLYLEDWSNGYRDHPDYVYGLVAQLSDVGIGHIMLPDTLGVMTPDRVFAALSDMVGRFPTLRFDFHPHNDYGLATANVLAAVQGGAAGVHCTVNCLGERAGNASLAEVAVNLRDQFGYELGIDETHLARVSELVESFSGKRIADNTPIVGADVFTQTAGIHADGDKKGSLYHSRLSPERFARRRKYALGKLAGKASLAKNLERLNIELSEDNQRKVLKRIVELGDSKKTITTEDLPFIIAEVLESKDYHHAELLACTITSTLDLESMVGIKIRLDEQIFTGSGIGNGGFDAFTNALGRILKRQGLTLPSLVDYEIRIPKGGRTDALTECSITWQTERGELRTRGVHANQVFAAISATMRMLNIQLHRAATSGSGELT</sequence>
<keyword evidence="4" id="KW-0464">Manganese</keyword>
<dbReference type="GO" id="GO:0009098">
    <property type="term" value="P:L-leucine biosynthetic process"/>
    <property type="evidence" value="ECO:0007669"/>
    <property type="project" value="UniProtKB-UniPathway"/>
</dbReference>
<evidence type="ECO:0000256" key="1">
    <source>
        <dbReference type="ARBA" id="ARBA00022430"/>
    </source>
</evidence>
<dbReference type="PROSITE" id="PS00816">
    <property type="entry name" value="AIPM_HOMOCIT_SYNTH_2"/>
    <property type="match status" value="1"/>
</dbReference>
<evidence type="ECO:0000256" key="5">
    <source>
        <dbReference type="ARBA" id="ARBA00023304"/>
    </source>
</evidence>
<dbReference type="PROSITE" id="PS50991">
    <property type="entry name" value="PYR_CT"/>
    <property type="match status" value="1"/>
</dbReference>
<evidence type="ECO:0000256" key="6">
    <source>
        <dbReference type="ARBA" id="ARBA00037629"/>
    </source>
</evidence>
<keyword evidence="5" id="KW-0100">Branched-chain amino acid biosynthesis</keyword>
<accession>A0A1H3AST8</accession>
<evidence type="ECO:0000256" key="4">
    <source>
        <dbReference type="ARBA" id="ARBA00023211"/>
    </source>
</evidence>
<dbReference type="InterPro" id="IPR002034">
    <property type="entry name" value="AIPM/Hcit_synth_CS"/>
</dbReference>
<dbReference type="STRING" id="61595.SAMN05421644_101103"/>
<dbReference type="EMBL" id="FNOW01000001">
    <property type="protein sequence ID" value="SDX32757.1"/>
    <property type="molecule type" value="Genomic_DNA"/>
</dbReference>
<evidence type="ECO:0000256" key="3">
    <source>
        <dbReference type="ARBA" id="ARBA00022679"/>
    </source>
</evidence>
<dbReference type="InterPro" id="IPR054691">
    <property type="entry name" value="LeuA/HCS_post-cat"/>
</dbReference>
<dbReference type="InterPro" id="IPR050073">
    <property type="entry name" value="2-IPM_HCS-like"/>
</dbReference>
<dbReference type="SUPFAM" id="SSF110921">
    <property type="entry name" value="2-isopropylmalate synthase LeuA, allosteric (dimerisation) domain"/>
    <property type="match status" value="1"/>
</dbReference>
<gene>
    <name evidence="9" type="ORF">SAMN05421644_101103</name>
</gene>
<proteinExistence type="inferred from homology"/>
<comment type="similarity">
    <text evidence="7">Belongs to the alpha-IPM synthase/homocitrate synthase family.</text>
</comment>
<protein>
    <submittedName>
        <fullName evidence="9">D-citramalate synthase</fullName>
    </submittedName>
</protein>
<dbReference type="InterPro" id="IPR036230">
    <property type="entry name" value="LeuA_allosteric_dom_sf"/>
</dbReference>
<dbReference type="SMART" id="SM00917">
    <property type="entry name" value="LeuA_dimer"/>
    <property type="match status" value="1"/>
</dbReference>
<evidence type="ECO:0000313" key="9">
    <source>
        <dbReference type="EMBL" id="SDX32757.1"/>
    </source>
</evidence>
<dbReference type="InterPro" id="IPR013785">
    <property type="entry name" value="Aldolase_TIM"/>
</dbReference>
<keyword evidence="3 7" id="KW-0808">Transferase</keyword>
<dbReference type="Proteomes" id="UP000198672">
    <property type="component" value="Unassembled WGS sequence"/>
</dbReference>
<dbReference type="Gene3D" id="3.30.160.340">
    <property type="match status" value="1"/>
</dbReference>
<dbReference type="SUPFAM" id="SSF51569">
    <property type="entry name" value="Aldolase"/>
    <property type="match status" value="1"/>
</dbReference>
<feature type="domain" description="Pyruvate carboxyltransferase" evidence="8">
    <location>
        <begin position="13"/>
        <end position="274"/>
    </location>
</feature>
<reference evidence="10" key="1">
    <citation type="submission" date="2016-10" db="EMBL/GenBank/DDBJ databases">
        <authorList>
            <person name="Varghese N."/>
            <person name="Submissions S."/>
        </authorList>
    </citation>
    <scope>NUCLEOTIDE SEQUENCE [LARGE SCALE GENOMIC DNA]</scope>
    <source>
        <strain evidence="10">DSM 173</strain>
    </source>
</reference>
<dbReference type="AlphaFoldDB" id="A0A1H3AST8"/>
<evidence type="ECO:0000259" key="8">
    <source>
        <dbReference type="PROSITE" id="PS50991"/>
    </source>
</evidence>
<dbReference type="InterPro" id="IPR013709">
    <property type="entry name" value="2-isopropylmalate_synth_dimer"/>
</dbReference>
<evidence type="ECO:0000313" key="10">
    <source>
        <dbReference type="Proteomes" id="UP000198672"/>
    </source>
</evidence>
<keyword evidence="1" id="KW-0432">Leucine biosynthesis</keyword>
<evidence type="ECO:0000256" key="2">
    <source>
        <dbReference type="ARBA" id="ARBA00022605"/>
    </source>
</evidence>
<dbReference type="PANTHER" id="PTHR10277">
    <property type="entry name" value="HOMOCITRATE SYNTHASE-RELATED"/>
    <property type="match status" value="1"/>
</dbReference>
<dbReference type="Pfam" id="PF08502">
    <property type="entry name" value="LeuA_dimer"/>
    <property type="match status" value="1"/>
</dbReference>
<dbReference type="PROSITE" id="PS00815">
    <property type="entry name" value="AIPM_HOMOCIT_SYNTH_1"/>
    <property type="match status" value="1"/>
</dbReference>
<dbReference type="PANTHER" id="PTHR10277:SF57">
    <property type="entry name" value="(R)-CITRAMALATE SYNTHASE CIMA"/>
    <property type="match status" value="1"/>
</dbReference>
<dbReference type="InterPro" id="IPR000891">
    <property type="entry name" value="PYR_CT"/>
</dbReference>
<dbReference type="GO" id="GO:0003852">
    <property type="term" value="F:2-isopropylmalate synthase activity"/>
    <property type="evidence" value="ECO:0007669"/>
    <property type="project" value="InterPro"/>
</dbReference>
<dbReference type="Pfam" id="PF22617">
    <property type="entry name" value="HCS_D2"/>
    <property type="match status" value="1"/>
</dbReference>
<dbReference type="UniPathway" id="UPA00048">
    <property type="reaction ID" value="UER00070"/>
</dbReference>
<dbReference type="Pfam" id="PF00682">
    <property type="entry name" value="HMGL-like"/>
    <property type="match status" value="1"/>
</dbReference>
<dbReference type="Gene3D" id="3.30.160.740">
    <property type="match status" value="1"/>
</dbReference>
<dbReference type="Gene3D" id="3.20.20.70">
    <property type="entry name" value="Aldolase class I"/>
    <property type="match status" value="1"/>
</dbReference>
<keyword evidence="2" id="KW-0028">Amino-acid biosynthesis</keyword>
<organism evidence="9 10">
    <name type="scientific">Allochromatium warmingii</name>
    <name type="common">Chromatium warmingii</name>
    <dbReference type="NCBI Taxonomy" id="61595"/>
    <lineage>
        <taxon>Bacteria</taxon>
        <taxon>Pseudomonadati</taxon>
        <taxon>Pseudomonadota</taxon>
        <taxon>Gammaproteobacteria</taxon>
        <taxon>Chromatiales</taxon>
        <taxon>Chromatiaceae</taxon>
        <taxon>Allochromatium</taxon>
    </lineage>
</organism>
<name>A0A1H3AST8_ALLWA</name>
<evidence type="ECO:0000256" key="7">
    <source>
        <dbReference type="RuleBase" id="RU003523"/>
    </source>
</evidence>